<dbReference type="Pfam" id="PF03932">
    <property type="entry name" value="CutC"/>
    <property type="match status" value="1"/>
</dbReference>
<evidence type="ECO:0000313" key="3">
    <source>
        <dbReference type="EMBL" id="MFC3443293.1"/>
    </source>
</evidence>
<accession>A0ABV7NKM1</accession>
<dbReference type="InterPro" id="IPR005627">
    <property type="entry name" value="CutC-like"/>
</dbReference>
<organism evidence="3 4">
    <name type="scientific">Sphingobium rhizovicinum</name>
    <dbReference type="NCBI Taxonomy" id="432308"/>
    <lineage>
        <taxon>Bacteria</taxon>
        <taxon>Pseudomonadati</taxon>
        <taxon>Pseudomonadota</taxon>
        <taxon>Alphaproteobacteria</taxon>
        <taxon>Sphingomonadales</taxon>
        <taxon>Sphingomonadaceae</taxon>
        <taxon>Sphingobium</taxon>
    </lineage>
</organism>
<gene>
    <name evidence="2" type="primary">cutC</name>
    <name evidence="3" type="ORF">ACFOKF_19240</name>
</gene>
<evidence type="ECO:0000256" key="1">
    <source>
        <dbReference type="ARBA" id="ARBA00007768"/>
    </source>
</evidence>
<evidence type="ECO:0000256" key="2">
    <source>
        <dbReference type="HAMAP-Rule" id="MF_00795"/>
    </source>
</evidence>
<evidence type="ECO:0000313" key="4">
    <source>
        <dbReference type="Proteomes" id="UP001595681"/>
    </source>
</evidence>
<protein>
    <recommendedName>
        <fullName evidence="2">PF03932 family protein CutC</fullName>
    </recommendedName>
</protein>
<comment type="subcellular location">
    <subcellularLocation>
        <location evidence="2">Cytoplasm</location>
    </subcellularLocation>
</comment>
<keyword evidence="4" id="KW-1185">Reference proteome</keyword>
<name>A0ABV7NKM1_9SPHN</name>
<dbReference type="PANTHER" id="PTHR12598:SF0">
    <property type="entry name" value="COPPER HOMEOSTASIS PROTEIN CUTC HOMOLOG"/>
    <property type="match status" value="1"/>
</dbReference>
<dbReference type="Proteomes" id="UP001595681">
    <property type="component" value="Unassembled WGS sequence"/>
</dbReference>
<proteinExistence type="inferred from homology"/>
<dbReference type="InterPro" id="IPR036822">
    <property type="entry name" value="CutC-like_dom_sf"/>
</dbReference>
<comment type="caution">
    <text evidence="2">Once thought to be involved in copper homeostasis, experiments in E.coli have shown this is not the case.</text>
</comment>
<dbReference type="SUPFAM" id="SSF110395">
    <property type="entry name" value="CutC-like"/>
    <property type="match status" value="1"/>
</dbReference>
<reference evidence="4" key="1">
    <citation type="journal article" date="2019" name="Int. J. Syst. Evol. Microbiol.">
        <title>The Global Catalogue of Microorganisms (GCM) 10K type strain sequencing project: providing services to taxonomists for standard genome sequencing and annotation.</title>
        <authorList>
            <consortium name="The Broad Institute Genomics Platform"/>
            <consortium name="The Broad Institute Genome Sequencing Center for Infectious Disease"/>
            <person name="Wu L."/>
            <person name="Ma J."/>
        </authorList>
    </citation>
    <scope>NUCLEOTIDE SEQUENCE [LARGE SCALE GENOMIC DNA]</scope>
    <source>
        <strain evidence="4">CCM 7491</strain>
    </source>
</reference>
<comment type="caution">
    <text evidence="3">The sequence shown here is derived from an EMBL/GenBank/DDBJ whole genome shotgun (WGS) entry which is preliminary data.</text>
</comment>
<dbReference type="Gene3D" id="3.20.20.380">
    <property type="entry name" value="Copper homeostasis (CutC) domain"/>
    <property type="match status" value="1"/>
</dbReference>
<keyword evidence="2" id="KW-0963">Cytoplasm</keyword>
<dbReference type="PANTHER" id="PTHR12598">
    <property type="entry name" value="COPPER HOMEOSTASIS PROTEIN CUTC"/>
    <property type="match status" value="1"/>
</dbReference>
<dbReference type="EMBL" id="JBHRVU010000005">
    <property type="protein sequence ID" value="MFC3443293.1"/>
    <property type="molecule type" value="Genomic_DNA"/>
</dbReference>
<comment type="similarity">
    <text evidence="1 2">Belongs to the CutC family.</text>
</comment>
<dbReference type="RefSeq" id="WP_380797990.1">
    <property type="nucleotide sequence ID" value="NZ_JBHRVU010000005.1"/>
</dbReference>
<dbReference type="HAMAP" id="MF_00795">
    <property type="entry name" value="CutC"/>
    <property type="match status" value="1"/>
</dbReference>
<sequence length="242" mass="24422">MTLLEVCVDTPAGLAAALDGGADRIELCSALALGGLTPSAGLIALAARTRKRTQAPVRAMIRPREGHFLFDAADCDMMLRDIDAVRAAGLDGVVIGASNAAGGLDIALLERLVAHASGMAITLHRVVDLLPDPVEAVDAAITLGLSTILTSGGATRAVDGVDNIAAMQQRAGGRIEIMAGSGVHADNAPGIIAATGIGAVHASCSRPIAGISARLLDLGFDNANRRITDRAAVAALRQATGG</sequence>